<organism evidence="1 2">
    <name type="scientific">Macroventuria anomochaeta</name>
    <dbReference type="NCBI Taxonomy" id="301207"/>
    <lineage>
        <taxon>Eukaryota</taxon>
        <taxon>Fungi</taxon>
        <taxon>Dikarya</taxon>
        <taxon>Ascomycota</taxon>
        <taxon>Pezizomycotina</taxon>
        <taxon>Dothideomycetes</taxon>
        <taxon>Pleosporomycetidae</taxon>
        <taxon>Pleosporales</taxon>
        <taxon>Pleosporineae</taxon>
        <taxon>Didymellaceae</taxon>
        <taxon>Macroventuria</taxon>
    </lineage>
</organism>
<proteinExistence type="predicted"/>
<protein>
    <submittedName>
        <fullName evidence="1">Uncharacterized protein</fullName>
    </submittedName>
</protein>
<evidence type="ECO:0000313" key="1">
    <source>
        <dbReference type="EMBL" id="KAF2629136.1"/>
    </source>
</evidence>
<comment type="caution">
    <text evidence="1">The sequence shown here is derived from an EMBL/GenBank/DDBJ whole genome shotgun (WGS) entry which is preliminary data.</text>
</comment>
<reference evidence="1" key="1">
    <citation type="journal article" date="2020" name="Stud. Mycol.">
        <title>101 Dothideomycetes genomes: a test case for predicting lifestyles and emergence of pathogens.</title>
        <authorList>
            <person name="Haridas S."/>
            <person name="Albert R."/>
            <person name="Binder M."/>
            <person name="Bloem J."/>
            <person name="Labutti K."/>
            <person name="Salamov A."/>
            <person name="Andreopoulos B."/>
            <person name="Baker S."/>
            <person name="Barry K."/>
            <person name="Bills G."/>
            <person name="Bluhm B."/>
            <person name="Cannon C."/>
            <person name="Castanera R."/>
            <person name="Culley D."/>
            <person name="Daum C."/>
            <person name="Ezra D."/>
            <person name="Gonzalez J."/>
            <person name="Henrissat B."/>
            <person name="Kuo A."/>
            <person name="Liang C."/>
            <person name="Lipzen A."/>
            <person name="Lutzoni F."/>
            <person name="Magnuson J."/>
            <person name="Mondo S."/>
            <person name="Nolan M."/>
            <person name="Ohm R."/>
            <person name="Pangilinan J."/>
            <person name="Park H.-J."/>
            <person name="Ramirez L."/>
            <person name="Alfaro M."/>
            <person name="Sun H."/>
            <person name="Tritt A."/>
            <person name="Yoshinaga Y."/>
            <person name="Zwiers L.-H."/>
            <person name="Turgeon B."/>
            <person name="Goodwin S."/>
            <person name="Spatafora J."/>
            <person name="Crous P."/>
            <person name="Grigoriev I."/>
        </authorList>
    </citation>
    <scope>NUCLEOTIDE SEQUENCE</scope>
    <source>
        <strain evidence="1">CBS 525.71</strain>
    </source>
</reference>
<accession>A0ACB6S4F3</accession>
<dbReference type="Proteomes" id="UP000799754">
    <property type="component" value="Unassembled WGS sequence"/>
</dbReference>
<evidence type="ECO:0000313" key="2">
    <source>
        <dbReference type="Proteomes" id="UP000799754"/>
    </source>
</evidence>
<dbReference type="EMBL" id="MU006711">
    <property type="protein sequence ID" value="KAF2629136.1"/>
    <property type="molecule type" value="Genomic_DNA"/>
</dbReference>
<name>A0ACB6S4F3_9PLEO</name>
<gene>
    <name evidence="1" type="ORF">BU25DRAFT_409606</name>
</gene>
<keyword evidence="2" id="KW-1185">Reference proteome</keyword>
<sequence length="64" mass="7258">MRSTASLSLVAHRAGWDRLPLLPRPSSGVKAWDQAQCLRNHERSTVIRAYVAYYLGNMSAWDVQ</sequence>